<dbReference type="EMBL" id="MT143025">
    <property type="protein sequence ID" value="QJA91934.1"/>
    <property type="molecule type" value="Genomic_DNA"/>
</dbReference>
<name>A0A6M3LF14_9ZZZZ</name>
<organism evidence="1">
    <name type="scientific">viral metagenome</name>
    <dbReference type="NCBI Taxonomy" id="1070528"/>
    <lineage>
        <taxon>unclassified sequences</taxon>
        <taxon>metagenomes</taxon>
        <taxon>organismal metagenomes</taxon>
    </lineage>
</organism>
<protein>
    <submittedName>
        <fullName evidence="1">Uncharacterized protein</fullName>
    </submittedName>
</protein>
<dbReference type="AlphaFoldDB" id="A0A6M3LF14"/>
<gene>
    <name evidence="1" type="ORF">MM415B03227_0002</name>
</gene>
<evidence type="ECO:0000313" key="1">
    <source>
        <dbReference type="EMBL" id="QJA91934.1"/>
    </source>
</evidence>
<sequence>MTNRLPELERAYFIRKLGGTQGPTKPLNQIKREYWSSFVGEGAANTPFNELELRWILRVLGDAGITPANSNSEADLWKQMVLSITEVPVNYINQNKITFYINAS</sequence>
<proteinExistence type="predicted"/>
<accession>A0A6M3LF14</accession>
<reference evidence="1" key="1">
    <citation type="submission" date="2020-03" db="EMBL/GenBank/DDBJ databases">
        <title>The deep terrestrial virosphere.</title>
        <authorList>
            <person name="Holmfeldt K."/>
            <person name="Nilsson E."/>
            <person name="Simone D."/>
            <person name="Lopez-Fernandez M."/>
            <person name="Wu X."/>
            <person name="de Brujin I."/>
            <person name="Lundin D."/>
            <person name="Andersson A."/>
            <person name="Bertilsson S."/>
            <person name="Dopson M."/>
        </authorList>
    </citation>
    <scope>NUCLEOTIDE SEQUENCE</scope>
    <source>
        <strain evidence="1">MM415B03227</strain>
    </source>
</reference>